<gene>
    <name evidence="1" type="ORF">B296_00056174</name>
</gene>
<comment type="caution">
    <text evidence="1">The sequence shown here is derived from an EMBL/GenBank/DDBJ whole genome shotgun (WGS) entry which is preliminary data.</text>
</comment>
<evidence type="ECO:0000313" key="2">
    <source>
        <dbReference type="Proteomes" id="UP000287651"/>
    </source>
</evidence>
<proteinExistence type="predicted"/>
<dbReference type="EMBL" id="AMZH03016910">
    <property type="protein sequence ID" value="RRT43780.1"/>
    <property type="molecule type" value="Genomic_DNA"/>
</dbReference>
<reference evidence="1 2" key="1">
    <citation type="journal article" date="2014" name="Agronomy (Basel)">
        <title>A Draft Genome Sequence for Ensete ventricosum, the Drought-Tolerant Tree Against Hunger.</title>
        <authorList>
            <person name="Harrison J."/>
            <person name="Moore K.A."/>
            <person name="Paszkiewicz K."/>
            <person name="Jones T."/>
            <person name="Grant M."/>
            <person name="Ambacheew D."/>
            <person name="Muzemil S."/>
            <person name="Studholme D.J."/>
        </authorList>
    </citation>
    <scope>NUCLEOTIDE SEQUENCE [LARGE SCALE GENOMIC DNA]</scope>
</reference>
<name>A0A426XWQ0_ENSVE</name>
<dbReference type="Proteomes" id="UP000287651">
    <property type="component" value="Unassembled WGS sequence"/>
</dbReference>
<protein>
    <submittedName>
        <fullName evidence="1">Uncharacterized protein</fullName>
    </submittedName>
</protein>
<dbReference type="AlphaFoldDB" id="A0A426XWQ0"/>
<evidence type="ECO:0000313" key="1">
    <source>
        <dbReference type="EMBL" id="RRT43780.1"/>
    </source>
</evidence>
<accession>A0A426XWQ0</accession>
<sequence>MGKLIVLSSYSMHRPQRYTSESCQNLHIGGKERRSLCKHVLLLTCEAESRDCIADNPIKPSVTGFLV</sequence>
<organism evidence="1 2">
    <name type="scientific">Ensete ventricosum</name>
    <name type="common">Abyssinian banana</name>
    <name type="synonym">Musa ensete</name>
    <dbReference type="NCBI Taxonomy" id="4639"/>
    <lineage>
        <taxon>Eukaryota</taxon>
        <taxon>Viridiplantae</taxon>
        <taxon>Streptophyta</taxon>
        <taxon>Embryophyta</taxon>
        <taxon>Tracheophyta</taxon>
        <taxon>Spermatophyta</taxon>
        <taxon>Magnoliopsida</taxon>
        <taxon>Liliopsida</taxon>
        <taxon>Zingiberales</taxon>
        <taxon>Musaceae</taxon>
        <taxon>Ensete</taxon>
    </lineage>
</organism>